<gene>
    <name evidence="1" type="primary">anmK</name>
    <name evidence="1" type="ORF">S18_873_0014</name>
</gene>
<organism evidence="1">
    <name type="scientific">uncultured Flavobacteriia bacterium</name>
    <dbReference type="NCBI Taxonomy" id="212695"/>
    <lineage>
        <taxon>Bacteria</taxon>
        <taxon>Pseudomonadati</taxon>
        <taxon>Bacteroidota</taxon>
        <taxon>Flavobacteriia</taxon>
        <taxon>environmental samples</taxon>
    </lineage>
</organism>
<reference evidence="1" key="2">
    <citation type="journal article" date="2012" name="Environ. Microbiol.">
        <title>Genomic content of uncultured Bacteroidetes from contrasting oceanic provinces in the North Atlantic Ocean.</title>
        <authorList>
            <person name="Gomez-Pereira P.R."/>
            <person name="Schuler M."/>
            <person name="Fuchs B.M."/>
            <person name="Bennke C."/>
            <person name="Teeling H."/>
            <person name="Waldmann J."/>
            <person name="Richter M."/>
            <person name="Barbe V."/>
            <person name="Bataille E."/>
            <person name="Glockner F.O."/>
            <person name="Amann R."/>
        </authorList>
    </citation>
    <scope>NUCLEOTIDE SEQUENCE</scope>
</reference>
<dbReference type="EC" id="2.7.1.-" evidence="1"/>
<dbReference type="Gene3D" id="3.30.420.40">
    <property type="match status" value="2"/>
</dbReference>
<dbReference type="Pfam" id="PF03702">
    <property type="entry name" value="AnmK"/>
    <property type="match status" value="1"/>
</dbReference>
<proteinExistence type="predicted"/>
<keyword evidence="1" id="KW-0808">Transferase</keyword>
<dbReference type="NCBIfam" id="NF007144">
    <property type="entry name" value="PRK09585.2-3"/>
    <property type="match status" value="1"/>
</dbReference>
<keyword evidence="1" id="KW-0418">Kinase</keyword>
<dbReference type="InterPro" id="IPR043129">
    <property type="entry name" value="ATPase_NBD"/>
</dbReference>
<dbReference type="PANTHER" id="PTHR30605">
    <property type="entry name" value="ANHYDRO-N-ACETYLMURAMIC ACID KINASE"/>
    <property type="match status" value="1"/>
</dbReference>
<sequence length="342" mass="37939">MSGTSLDGIDLACVNFRLDKFWNFDVEATKTIGYSKQWITKLEELFHATKESIEAGDESYTLFLAESINSFVKEYKLSKIDAICSHGHTLFHDPNKGLTFQLGNRKVLATLTGLNVVCDFRTQDIKLGGQGAPLVPIGDKLLFRKYEAFLNLGGFSNVSKVSDKAAIAYDVCAVNTVLNFLANKKGKLFDLNGNMAKKGKLILPLLNELESFEYYQRTPPKSLGFEWVNAKILPLLEKYSSNSVENLLNTYTIHIASLIGKNFDYGQNVLVTGGGAKNDFLIKKIKENDFANFLVPSEVIIDYKEAIIFGFLGVLRLRNEVNCLASVTGSKSDHSSGNIFTP</sequence>
<dbReference type="GO" id="GO:0005524">
    <property type="term" value="F:ATP binding"/>
    <property type="evidence" value="ECO:0007669"/>
    <property type="project" value="InterPro"/>
</dbReference>
<dbReference type="InterPro" id="IPR005338">
    <property type="entry name" value="Anhydro_N_Ac-Mur_kinase"/>
</dbReference>
<dbReference type="EMBL" id="FQ032826">
    <property type="protein sequence ID" value="CBL87520.1"/>
    <property type="molecule type" value="Genomic_DNA"/>
</dbReference>
<dbReference type="GO" id="GO:0016773">
    <property type="term" value="F:phosphotransferase activity, alcohol group as acceptor"/>
    <property type="evidence" value="ECO:0007669"/>
    <property type="project" value="InterPro"/>
</dbReference>
<evidence type="ECO:0000313" key="1">
    <source>
        <dbReference type="EMBL" id="CBL87520.1"/>
    </source>
</evidence>
<accession>F4MN07</accession>
<name>F4MN07_9BACT</name>
<dbReference type="GO" id="GO:0016301">
    <property type="term" value="F:kinase activity"/>
    <property type="evidence" value="ECO:0007669"/>
    <property type="project" value="UniProtKB-KW"/>
</dbReference>
<dbReference type="AlphaFoldDB" id="F4MN07"/>
<protein>
    <submittedName>
        <fullName evidence="1">Anhydro-N-acetylmuramic acid kinase</fullName>
        <ecNumber evidence="1">2.7.1.-</ecNumber>
    </submittedName>
</protein>
<reference evidence="1" key="1">
    <citation type="submission" date="2010-05" db="EMBL/GenBank/DDBJ databases">
        <authorList>
            <person name="Genoscope - CEA"/>
        </authorList>
    </citation>
    <scope>NUCLEOTIDE SEQUENCE</scope>
</reference>
<dbReference type="PANTHER" id="PTHR30605:SF0">
    <property type="entry name" value="ANHYDRO-N-ACETYLMURAMIC ACID KINASE"/>
    <property type="match status" value="1"/>
</dbReference>
<dbReference type="SUPFAM" id="SSF53067">
    <property type="entry name" value="Actin-like ATPase domain"/>
    <property type="match status" value="1"/>
</dbReference>
<dbReference type="GO" id="GO:0006040">
    <property type="term" value="P:amino sugar metabolic process"/>
    <property type="evidence" value="ECO:0007669"/>
    <property type="project" value="InterPro"/>
</dbReference>
<dbReference type="GO" id="GO:0009254">
    <property type="term" value="P:peptidoglycan turnover"/>
    <property type="evidence" value="ECO:0007669"/>
    <property type="project" value="InterPro"/>
</dbReference>